<dbReference type="EMBL" id="UINC01058969">
    <property type="protein sequence ID" value="SVB81853.1"/>
    <property type="molecule type" value="Genomic_DNA"/>
</dbReference>
<protein>
    <recommendedName>
        <fullName evidence="2">Peptidase C1A papain C-terminal domain-containing protein</fullName>
    </recommendedName>
</protein>
<reference evidence="1" key="1">
    <citation type="submission" date="2018-05" db="EMBL/GenBank/DDBJ databases">
        <authorList>
            <person name="Lanie J.A."/>
            <person name="Ng W.-L."/>
            <person name="Kazmierczak K.M."/>
            <person name="Andrzejewski T.M."/>
            <person name="Davidsen T.M."/>
            <person name="Wayne K.J."/>
            <person name="Tettelin H."/>
            <person name="Glass J.I."/>
            <person name="Rusch D."/>
            <person name="Podicherti R."/>
            <person name="Tsui H.-C.T."/>
            <person name="Winkler M.E."/>
        </authorList>
    </citation>
    <scope>NUCLEOTIDE SEQUENCE</scope>
</reference>
<gene>
    <name evidence="1" type="ORF">METZ01_LOCUS234707</name>
</gene>
<dbReference type="AlphaFoldDB" id="A0A382H502"/>
<name>A0A382H502_9ZZZZ</name>
<sequence>MYNFQSFLQSIRENKAKPGEEIDYNMGPNPEELERIYSSGFCGVIPDRAAYYSLRTLAPRFYSIYPEAKGKGKGKASMPFKAALALDEDFGAYESQTTGDCVSHSTRNAGMMDYCIDSLFGETKFKGRLATEPIYGARGHSGQGANCSRLAEYVSQNGEGGFLPRAKYESGRSSVDLSVYDSDIGHDWGKRGTPSWLNEIASENKALRVFSLKSVEEMVDALAMGFGITMCSGYGFSSTRNNDGVAEASGSWSHAMCWCGVDDTEWAHDKYGGPITLVQNSWGDWNGGGKIHDQPDGSFFIKPDVAKDMIENGSGYVIASVRGYERELVYDMQKYVEEISS</sequence>
<organism evidence="1">
    <name type="scientific">marine metagenome</name>
    <dbReference type="NCBI Taxonomy" id="408172"/>
    <lineage>
        <taxon>unclassified sequences</taxon>
        <taxon>metagenomes</taxon>
        <taxon>ecological metagenomes</taxon>
    </lineage>
</organism>
<accession>A0A382H502</accession>
<evidence type="ECO:0008006" key="2">
    <source>
        <dbReference type="Google" id="ProtNLM"/>
    </source>
</evidence>
<proteinExistence type="predicted"/>
<evidence type="ECO:0000313" key="1">
    <source>
        <dbReference type="EMBL" id="SVB81853.1"/>
    </source>
</evidence>